<dbReference type="PANTHER" id="PTHR10098">
    <property type="entry name" value="RAPSYN-RELATED"/>
    <property type="match status" value="1"/>
</dbReference>
<evidence type="ECO:0000313" key="4">
    <source>
        <dbReference type="Proteomes" id="UP000218287"/>
    </source>
</evidence>
<dbReference type="GO" id="GO:0042802">
    <property type="term" value="F:identical protein binding"/>
    <property type="evidence" value="ECO:0007669"/>
    <property type="project" value="InterPro"/>
</dbReference>
<protein>
    <recommendedName>
        <fullName evidence="2">CHAT domain-containing protein</fullName>
    </recommendedName>
</protein>
<dbReference type="InterPro" id="IPR011990">
    <property type="entry name" value="TPR-like_helical_dom_sf"/>
</dbReference>
<reference evidence="3 4" key="1">
    <citation type="submission" date="2017-06" db="EMBL/GenBank/DDBJ databases">
        <title>Genome sequencing of cyanobaciteial culture collection at National Institute for Environmental Studies (NIES).</title>
        <authorList>
            <person name="Hirose Y."/>
            <person name="Shimura Y."/>
            <person name="Fujisawa T."/>
            <person name="Nakamura Y."/>
            <person name="Kawachi M."/>
        </authorList>
    </citation>
    <scope>NUCLEOTIDE SEQUENCE [LARGE SCALE GENOMIC DNA]</scope>
    <source>
        <strain evidence="3 4">NIES-21</strain>
    </source>
</reference>
<dbReference type="Pfam" id="PF12770">
    <property type="entry name" value="CHAT"/>
    <property type="match status" value="1"/>
</dbReference>
<evidence type="ECO:0000313" key="3">
    <source>
        <dbReference type="EMBL" id="BAY14899.1"/>
    </source>
</evidence>
<sequence>MQFSQIFATILLTFTSPTLVLYHSQQSFAQAPTPTAEERITEAIVLNNQGEGLVYKNLVGLADLQAGLELFQQSLAIFKQYGAKAGEANSLVNIGYVNLRKGEYAKALEFFQSALDIRRKIRDKENEWIPLSYIGEVYVNLGEYQKAIDFYQPALTVFKELKAANPQGYSYASSEAILLADIGSVYFRTGKYSQSLDFYQQSLTIQKAKGDNSGAAQTLNNIGVVYLNLGNYAQALNSYQQALKDLQECCSTFYGTQAAIFNNISGAYFSLGQYQKSLEFAEKSTNIYKRLGTGEYKSTDEQAIKLLYNALGQNAQVLQQVTNRANVGDAFGKDSFQFQGAALNLSNIGQIYLSLGKYDEALKLYQQALDIYKQNNYKLGIAVALNNIGRVYQNLGNYNQALEFNQQALANYREVGDRTGEGVTISNLGQVYQKQNQYDQALGLYQQAVAIHREVEDKVSEAATLKFLGDVLAAKNQPSLAIAFYKQSVNLTETIRQNLRVVPTDIQKSYTETVSERYRRLADLLLQQNRPAEAQQVLDLLKIQEVSDFIGNRNTSTPKVTNRNPQRGSSATVAVIPEKLPLKPQEEQISQKYTAIQDKAIALGKELTTLRKIPSQTRNATQAKRIAELVKLEQTTNAEFNMFIKSPSVVALVQQLSATSGQENLNLRQLNSLRDNLRQLNQKAVLLYPLVLDDRLELVIVSADAPPIHRTVPVKAAELNQIINEFREAVLVPYKNSKAPANKLYNWLIKPIENDLKQADAKTIIYAPDGKLRYVPLAALYDGQNWLVQRFVINNITAASLTKLVNQPQTSVTALAAAFTKGEYTVAVGQRQEIFSGLEFAKIEVENVAKIIPGSKVVLDKDFNPQATIPQMNDYKIVHLATHGKLVNGSPEDSFIVFGDGEHATLRDIENWSLSNVDLVVLSACQTGLGEKSANGQEILGLGYQMQLAGAKATMASLWTVSDGGTQALMNEFYAALKSGKITKAEALQKAQIALITGNNSEFNHPYYWSAFILIGNGL</sequence>
<dbReference type="PANTHER" id="PTHR10098:SF108">
    <property type="entry name" value="TETRATRICOPEPTIDE REPEAT PROTEIN 28"/>
    <property type="match status" value="1"/>
</dbReference>
<dbReference type="InterPro" id="IPR011717">
    <property type="entry name" value="TPR-4"/>
</dbReference>
<dbReference type="Gene3D" id="1.25.40.10">
    <property type="entry name" value="Tetratricopeptide repeat domain"/>
    <property type="match status" value="3"/>
</dbReference>
<keyword evidence="1" id="KW-0802">TPR repeat</keyword>
<dbReference type="Pfam" id="PF13424">
    <property type="entry name" value="TPR_12"/>
    <property type="match status" value="4"/>
</dbReference>
<dbReference type="SMART" id="SM00028">
    <property type="entry name" value="TPR"/>
    <property type="match status" value="9"/>
</dbReference>
<dbReference type="Pfam" id="PF13374">
    <property type="entry name" value="TPR_10"/>
    <property type="match status" value="1"/>
</dbReference>
<gene>
    <name evidence="3" type="ORF">NIES21_06840</name>
</gene>
<dbReference type="Pfam" id="PF07721">
    <property type="entry name" value="TPR_4"/>
    <property type="match status" value="1"/>
</dbReference>
<dbReference type="OrthoDB" id="437421at2"/>
<feature type="repeat" description="TPR" evidence="1">
    <location>
        <begin position="128"/>
        <end position="161"/>
    </location>
</feature>
<dbReference type="EMBL" id="AP018174">
    <property type="protein sequence ID" value="BAY14899.1"/>
    <property type="molecule type" value="Genomic_DNA"/>
</dbReference>
<dbReference type="InterPro" id="IPR019734">
    <property type="entry name" value="TPR_rpt"/>
</dbReference>
<feature type="repeat" description="TPR" evidence="1">
    <location>
        <begin position="216"/>
        <end position="249"/>
    </location>
</feature>
<keyword evidence="4" id="KW-1185">Reference proteome</keyword>
<accession>A0A1Z4GBN6</accession>
<evidence type="ECO:0000256" key="1">
    <source>
        <dbReference type="PROSITE-ProRule" id="PRU00339"/>
    </source>
</evidence>
<evidence type="ECO:0000259" key="2">
    <source>
        <dbReference type="Pfam" id="PF12770"/>
    </source>
</evidence>
<dbReference type="InterPro" id="IPR024983">
    <property type="entry name" value="CHAT_dom"/>
</dbReference>
<feature type="repeat" description="TPR" evidence="1">
    <location>
        <begin position="342"/>
        <end position="375"/>
    </location>
</feature>
<feature type="repeat" description="TPR" evidence="1">
    <location>
        <begin position="88"/>
        <end position="121"/>
    </location>
</feature>
<dbReference type="SUPFAM" id="SSF48452">
    <property type="entry name" value="TPR-like"/>
    <property type="match status" value="2"/>
</dbReference>
<organism evidence="3 4">
    <name type="scientific">Anabaenopsis circularis NIES-21</name>
    <dbReference type="NCBI Taxonomy" id="1085406"/>
    <lineage>
        <taxon>Bacteria</taxon>
        <taxon>Bacillati</taxon>
        <taxon>Cyanobacteriota</taxon>
        <taxon>Cyanophyceae</taxon>
        <taxon>Nostocales</taxon>
        <taxon>Nodulariaceae</taxon>
        <taxon>Anabaenopsis</taxon>
    </lineage>
</organism>
<name>A0A1Z4GBN6_9CYAN</name>
<feature type="domain" description="CHAT" evidence="2">
    <location>
        <begin position="739"/>
        <end position="1017"/>
    </location>
</feature>
<feature type="repeat" description="TPR" evidence="1">
    <location>
        <begin position="422"/>
        <end position="455"/>
    </location>
</feature>
<dbReference type="PROSITE" id="PS50293">
    <property type="entry name" value="TPR_REGION"/>
    <property type="match status" value="3"/>
</dbReference>
<dbReference type="PROSITE" id="PS50005">
    <property type="entry name" value="TPR"/>
    <property type="match status" value="7"/>
</dbReference>
<feature type="repeat" description="TPR" evidence="1">
    <location>
        <begin position="382"/>
        <end position="415"/>
    </location>
</feature>
<dbReference type="Proteomes" id="UP000218287">
    <property type="component" value="Chromosome"/>
</dbReference>
<feature type="repeat" description="TPR" evidence="1">
    <location>
        <begin position="176"/>
        <end position="209"/>
    </location>
</feature>
<dbReference type="AlphaFoldDB" id="A0A1Z4GBN6"/>
<proteinExistence type="predicted"/>